<name>A0A8X6PGL1_NEPPI</name>
<dbReference type="AlphaFoldDB" id="A0A8X6PGL1"/>
<dbReference type="EMBL" id="BMAW01068223">
    <property type="protein sequence ID" value="GFT63373.1"/>
    <property type="molecule type" value="Genomic_DNA"/>
</dbReference>
<accession>A0A8X6PGL1</accession>
<evidence type="ECO:0000313" key="3">
    <source>
        <dbReference type="Proteomes" id="UP000887013"/>
    </source>
</evidence>
<evidence type="ECO:0008006" key="4">
    <source>
        <dbReference type="Google" id="ProtNLM"/>
    </source>
</evidence>
<protein>
    <recommendedName>
        <fullName evidence="4">Secreted protein</fullName>
    </recommendedName>
</protein>
<keyword evidence="3" id="KW-1185">Reference proteome</keyword>
<feature type="chain" id="PRO_5036460263" description="Secreted protein" evidence="1">
    <location>
        <begin position="21"/>
        <end position="85"/>
    </location>
</feature>
<proteinExistence type="predicted"/>
<comment type="caution">
    <text evidence="2">The sequence shown here is derived from an EMBL/GenBank/DDBJ whole genome shotgun (WGS) entry which is preliminary data.</text>
</comment>
<keyword evidence="1" id="KW-0732">Signal</keyword>
<evidence type="ECO:0000313" key="2">
    <source>
        <dbReference type="EMBL" id="GFT63373.1"/>
    </source>
</evidence>
<gene>
    <name evidence="2" type="ORF">NPIL_403791</name>
</gene>
<feature type="signal peptide" evidence="1">
    <location>
        <begin position="1"/>
        <end position="20"/>
    </location>
</feature>
<organism evidence="2 3">
    <name type="scientific">Nephila pilipes</name>
    <name type="common">Giant wood spider</name>
    <name type="synonym">Nephila maculata</name>
    <dbReference type="NCBI Taxonomy" id="299642"/>
    <lineage>
        <taxon>Eukaryota</taxon>
        <taxon>Metazoa</taxon>
        <taxon>Ecdysozoa</taxon>
        <taxon>Arthropoda</taxon>
        <taxon>Chelicerata</taxon>
        <taxon>Arachnida</taxon>
        <taxon>Araneae</taxon>
        <taxon>Araneomorphae</taxon>
        <taxon>Entelegynae</taxon>
        <taxon>Araneoidea</taxon>
        <taxon>Nephilidae</taxon>
        <taxon>Nephila</taxon>
    </lineage>
</organism>
<reference evidence="2" key="1">
    <citation type="submission" date="2020-08" db="EMBL/GenBank/DDBJ databases">
        <title>Multicomponent nature underlies the extraordinary mechanical properties of spider dragline silk.</title>
        <authorList>
            <person name="Kono N."/>
            <person name="Nakamura H."/>
            <person name="Mori M."/>
            <person name="Yoshida Y."/>
            <person name="Ohtoshi R."/>
            <person name="Malay A.D."/>
            <person name="Moran D.A.P."/>
            <person name="Tomita M."/>
            <person name="Numata K."/>
            <person name="Arakawa K."/>
        </authorList>
    </citation>
    <scope>NUCLEOTIDE SEQUENCE</scope>
</reference>
<sequence length="85" mass="9368">MIDLFAFHVCLVSFVTSVDSLPGPVTEHRLSPSLRSFAEKRSSVFFDCLEAFLLWSAAPLESSFSSWPSSLCFSLVDCVSVGLLF</sequence>
<dbReference type="Proteomes" id="UP000887013">
    <property type="component" value="Unassembled WGS sequence"/>
</dbReference>
<evidence type="ECO:0000256" key="1">
    <source>
        <dbReference type="SAM" id="SignalP"/>
    </source>
</evidence>